<dbReference type="EMBL" id="DXBN01000023">
    <property type="protein sequence ID" value="HIZ52504.1"/>
    <property type="molecule type" value="Genomic_DNA"/>
</dbReference>
<gene>
    <name evidence="6 8" type="primary">argC</name>
    <name evidence="8" type="ORF">IAA20_00980</name>
</gene>
<keyword evidence="3 6" id="KW-0028">Amino-acid biosynthesis</keyword>
<name>A0A9D2F4S2_9ENTE</name>
<dbReference type="Gene3D" id="3.40.50.720">
    <property type="entry name" value="NAD(P)-binding Rossmann-like Domain"/>
    <property type="match status" value="1"/>
</dbReference>
<sequence>MKIKVYIDGQEGTTGLEIVERLEKRSDLELLKIDSALRKDPKERQRLMNQSDYTFLCLPDLAAIEAVALIENPAVKVIDASTAHRTHVDWAYGFPELSNSHRQNIQTSKRVAVPGCYASGFAALVYPLVTAGIMPNDYPIVCHATSGYSGGGKQTIQAYEEANRSIEYDAPRLYALEQEHKHLKEMQAISRLAYPPIFNPVIADYYQGMAVAIPLHTRLLGEKKSVQQLQDFFENYYQDQAFIKVQPPLATGFLATNGVVASNELEIFISGHEEQILLVARLDNLGKGASGAAVQCLNLMMGIDETTSLI</sequence>
<dbReference type="EC" id="1.2.1.38" evidence="6"/>
<evidence type="ECO:0000313" key="8">
    <source>
        <dbReference type="EMBL" id="HIZ52504.1"/>
    </source>
</evidence>
<keyword evidence="4 6" id="KW-0521">NADP</keyword>
<dbReference type="PANTHER" id="PTHR32338">
    <property type="entry name" value="N-ACETYL-GAMMA-GLUTAMYL-PHOSPHATE REDUCTASE, CHLOROPLASTIC-RELATED-RELATED"/>
    <property type="match status" value="1"/>
</dbReference>
<comment type="caution">
    <text evidence="8">The sequence shown here is derived from an EMBL/GenBank/DDBJ whole genome shotgun (WGS) entry which is preliminary data.</text>
</comment>
<comment type="similarity">
    <text evidence="6">Belongs to the NAGSA dehydrogenase family. Type 2 subfamily.</text>
</comment>
<dbReference type="HAMAP" id="MF_01110">
    <property type="entry name" value="ArgC_type2"/>
    <property type="match status" value="1"/>
</dbReference>
<evidence type="ECO:0000313" key="9">
    <source>
        <dbReference type="Proteomes" id="UP000824063"/>
    </source>
</evidence>
<reference evidence="8" key="2">
    <citation type="submission" date="2021-04" db="EMBL/GenBank/DDBJ databases">
        <authorList>
            <person name="Gilroy R."/>
        </authorList>
    </citation>
    <scope>NUCLEOTIDE SEQUENCE</scope>
    <source>
        <strain evidence="8">CHK172-16539</strain>
    </source>
</reference>
<protein>
    <recommendedName>
        <fullName evidence="6">N-acetyl-gamma-glutamyl-phosphate reductase</fullName>
        <shortName evidence="6">AGPR</shortName>
        <ecNumber evidence="6">1.2.1.38</ecNumber>
    </recommendedName>
    <alternativeName>
        <fullName evidence="6">N-acetyl-glutamate semialdehyde dehydrogenase</fullName>
        <shortName evidence="6">NAGSA dehydrogenase</shortName>
    </alternativeName>
</protein>
<dbReference type="InterPro" id="IPR010136">
    <property type="entry name" value="AGPR_type-2"/>
</dbReference>
<comment type="function">
    <text evidence="6">Catalyzes the NADPH-dependent reduction of N-acetyl-5-glutamyl phosphate to yield N-acetyl-L-glutamate 5-semialdehyde.</text>
</comment>
<accession>A0A9D2F4S2</accession>
<proteinExistence type="inferred from homology"/>
<dbReference type="GO" id="GO:0003942">
    <property type="term" value="F:N-acetyl-gamma-glutamyl-phosphate reductase activity"/>
    <property type="evidence" value="ECO:0007669"/>
    <property type="project" value="UniProtKB-UniRule"/>
</dbReference>
<dbReference type="PANTHER" id="PTHR32338:SF10">
    <property type="entry name" value="N-ACETYL-GAMMA-GLUTAMYL-PHOSPHATE REDUCTASE, CHLOROPLASTIC-RELATED"/>
    <property type="match status" value="1"/>
</dbReference>
<reference evidence="8" key="1">
    <citation type="journal article" date="2021" name="PeerJ">
        <title>Extensive microbial diversity within the chicken gut microbiome revealed by metagenomics and culture.</title>
        <authorList>
            <person name="Gilroy R."/>
            <person name="Ravi A."/>
            <person name="Getino M."/>
            <person name="Pursley I."/>
            <person name="Horton D.L."/>
            <person name="Alikhan N.F."/>
            <person name="Baker D."/>
            <person name="Gharbi K."/>
            <person name="Hall N."/>
            <person name="Watson M."/>
            <person name="Adriaenssens E.M."/>
            <person name="Foster-Nyarko E."/>
            <person name="Jarju S."/>
            <person name="Secka A."/>
            <person name="Antonio M."/>
            <person name="Oren A."/>
            <person name="Chaudhuri R.R."/>
            <person name="La Ragione R."/>
            <person name="Hildebrand F."/>
            <person name="Pallen M.J."/>
        </authorList>
    </citation>
    <scope>NUCLEOTIDE SEQUENCE</scope>
    <source>
        <strain evidence="8">CHK172-16539</strain>
    </source>
</reference>
<dbReference type="Pfam" id="PF01118">
    <property type="entry name" value="Semialdhyde_dh"/>
    <property type="match status" value="1"/>
</dbReference>
<feature type="domain" description="Semialdehyde dehydrogenase NAD-binding" evidence="7">
    <location>
        <begin position="4"/>
        <end position="105"/>
    </location>
</feature>
<dbReference type="SUPFAM" id="SSF51735">
    <property type="entry name" value="NAD(P)-binding Rossmann-fold domains"/>
    <property type="match status" value="1"/>
</dbReference>
<comment type="catalytic activity">
    <reaction evidence="6">
        <text>N-acetyl-L-glutamate 5-semialdehyde + phosphate + NADP(+) = N-acetyl-L-glutamyl 5-phosphate + NADPH + H(+)</text>
        <dbReference type="Rhea" id="RHEA:21588"/>
        <dbReference type="ChEBI" id="CHEBI:15378"/>
        <dbReference type="ChEBI" id="CHEBI:29123"/>
        <dbReference type="ChEBI" id="CHEBI:43474"/>
        <dbReference type="ChEBI" id="CHEBI:57783"/>
        <dbReference type="ChEBI" id="CHEBI:57936"/>
        <dbReference type="ChEBI" id="CHEBI:58349"/>
        <dbReference type="EC" id="1.2.1.38"/>
    </reaction>
</comment>
<dbReference type="SUPFAM" id="SSF55347">
    <property type="entry name" value="Glyceraldehyde-3-phosphate dehydrogenase-like, C-terminal domain"/>
    <property type="match status" value="1"/>
</dbReference>
<dbReference type="NCBIfam" id="TIGR01851">
    <property type="entry name" value="argC_other"/>
    <property type="match status" value="1"/>
</dbReference>
<keyword evidence="1 6" id="KW-0963">Cytoplasm</keyword>
<dbReference type="Gene3D" id="3.30.360.10">
    <property type="entry name" value="Dihydrodipicolinate Reductase, domain 2"/>
    <property type="match status" value="1"/>
</dbReference>
<dbReference type="InterPro" id="IPR036291">
    <property type="entry name" value="NAD(P)-bd_dom_sf"/>
</dbReference>
<keyword evidence="2 6" id="KW-0055">Arginine biosynthesis</keyword>
<organism evidence="8 9">
    <name type="scientific">Candidatus Enterococcus avicola</name>
    <dbReference type="NCBI Taxonomy" id="2838561"/>
    <lineage>
        <taxon>Bacteria</taxon>
        <taxon>Bacillati</taxon>
        <taxon>Bacillota</taxon>
        <taxon>Bacilli</taxon>
        <taxon>Lactobacillales</taxon>
        <taxon>Enterococcaceae</taxon>
        <taxon>Enterococcus</taxon>
    </lineage>
</organism>
<evidence type="ECO:0000256" key="5">
    <source>
        <dbReference type="ARBA" id="ARBA00023002"/>
    </source>
</evidence>
<dbReference type="InterPro" id="IPR058924">
    <property type="entry name" value="AGPR_dimerisation_dom"/>
</dbReference>
<dbReference type="Pfam" id="PF22698">
    <property type="entry name" value="Semialdhyde_dhC_1"/>
    <property type="match status" value="1"/>
</dbReference>
<comment type="subcellular location">
    <subcellularLocation>
        <location evidence="6">Cytoplasm</location>
    </subcellularLocation>
</comment>
<dbReference type="AlphaFoldDB" id="A0A9D2F4S2"/>
<dbReference type="CDD" id="cd17896">
    <property type="entry name" value="AGPR_2_N"/>
    <property type="match status" value="1"/>
</dbReference>
<dbReference type="InterPro" id="IPR000534">
    <property type="entry name" value="Semialdehyde_DH_NAD-bd"/>
</dbReference>
<dbReference type="Proteomes" id="UP000824063">
    <property type="component" value="Unassembled WGS sequence"/>
</dbReference>
<dbReference type="InterPro" id="IPR050085">
    <property type="entry name" value="AGPR"/>
</dbReference>
<dbReference type="CDD" id="cd23935">
    <property type="entry name" value="AGPR_2_C"/>
    <property type="match status" value="1"/>
</dbReference>
<comment type="pathway">
    <text evidence="6">Amino-acid biosynthesis; L-arginine biosynthesis; N(2)-acetyl-L-ornithine from L-glutamate: step 3/4.</text>
</comment>
<evidence type="ECO:0000256" key="2">
    <source>
        <dbReference type="ARBA" id="ARBA00022571"/>
    </source>
</evidence>
<evidence type="ECO:0000256" key="6">
    <source>
        <dbReference type="HAMAP-Rule" id="MF_01110"/>
    </source>
</evidence>
<dbReference type="SMART" id="SM00859">
    <property type="entry name" value="Semialdhyde_dh"/>
    <property type="match status" value="1"/>
</dbReference>
<keyword evidence="5 6" id="KW-0560">Oxidoreductase</keyword>
<dbReference type="GO" id="GO:0005737">
    <property type="term" value="C:cytoplasm"/>
    <property type="evidence" value="ECO:0007669"/>
    <property type="project" value="UniProtKB-SubCell"/>
</dbReference>
<evidence type="ECO:0000256" key="1">
    <source>
        <dbReference type="ARBA" id="ARBA00022490"/>
    </source>
</evidence>
<dbReference type="GO" id="GO:0006526">
    <property type="term" value="P:L-arginine biosynthetic process"/>
    <property type="evidence" value="ECO:0007669"/>
    <property type="project" value="UniProtKB-UniRule"/>
</dbReference>
<dbReference type="GO" id="GO:0051287">
    <property type="term" value="F:NAD binding"/>
    <property type="evidence" value="ECO:0007669"/>
    <property type="project" value="InterPro"/>
</dbReference>
<evidence type="ECO:0000259" key="7">
    <source>
        <dbReference type="SMART" id="SM00859"/>
    </source>
</evidence>
<feature type="active site" evidence="6">
    <location>
        <position position="116"/>
    </location>
</feature>
<evidence type="ECO:0000256" key="3">
    <source>
        <dbReference type="ARBA" id="ARBA00022605"/>
    </source>
</evidence>
<evidence type="ECO:0000256" key="4">
    <source>
        <dbReference type="ARBA" id="ARBA00022857"/>
    </source>
</evidence>